<evidence type="ECO:0000313" key="3">
    <source>
        <dbReference type="Proteomes" id="UP000571857"/>
    </source>
</evidence>
<dbReference type="AlphaFoldDB" id="A0ABD4HM38"/>
<reference evidence="2 3" key="1">
    <citation type="submission" date="2020-06" db="EMBL/GenBank/DDBJ databases">
        <title>Crossreactivity between MHC class I-restricted antigens from cancer cells and an enterococcal bacteriophage.</title>
        <authorList>
            <person name="Fluckiger A."/>
            <person name="Daillere R."/>
            <person name="Sassi M."/>
            <person name="Cattoir V."/>
            <person name="Kroemer G."/>
            <person name="Zitvogel L."/>
        </authorList>
    </citation>
    <scope>NUCLEOTIDE SEQUENCE [LARGE SCALE GENOMIC DNA]</scope>
    <source>
        <strain evidence="2 3">EG4</strain>
    </source>
</reference>
<dbReference type="PANTHER" id="PTHR43630:SF2">
    <property type="entry name" value="GLYCOSYLTRANSFERASE"/>
    <property type="match status" value="1"/>
</dbReference>
<dbReference type="Pfam" id="PF00535">
    <property type="entry name" value="Glycos_transf_2"/>
    <property type="match status" value="1"/>
</dbReference>
<dbReference type="InterPro" id="IPR029044">
    <property type="entry name" value="Nucleotide-diphossugar_trans"/>
</dbReference>
<dbReference type="RefSeq" id="WP_176333694.1">
    <property type="nucleotide sequence ID" value="NZ_CAKOCH010000015.1"/>
</dbReference>
<dbReference type="Gene3D" id="3.90.550.10">
    <property type="entry name" value="Spore Coat Polysaccharide Biosynthesis Protein SpsA, Chain A"/>
    <property type="match status" value="1"/>
</dbReference>
<dbReference type="SUPFAM" id="SSF53448">
    <property type="entry name" value="Nucleotide-diphospho-sugar transferases"/>
    <property type="match status" value="1"/>
</dbReference>
<dbReference type="InterPro" id="IPR001173">
    <property type="entry name" value="Glyco_trans_2-like"/>
</dbReference>
<sequence>MNNLNFLDKKYLQNTFSNVTNISEKKLKKILELLTYIEKENCIGDTTTYSPTNNVYDEIKEIDFTKRSTLSIVYIVKNEACQIQNSLKKSMLCADEIIILDTGSTDHTIDLIKKINSEKIKIYSKRWENDFSKARNQANQYATSDWILTLDADETIDFNINIFRELLNYLNNFPILKDYVFQIKLVGPKKIFFAGRLIKNSNTFFYKGKVHETYSHKLKKDNFESIKLDFQILYKERQSLEKQNYYNELLIETQKIYPNDQRWTYFYVRDNFKKLTSKSIEQLTDNYLFTMPITFSSLKIDKYTHGLLVLRLTKYLEENQLNKFKEYFDISQTFFESIDLIYLKFLYKIYGISMQQNKLLEEFLMDYEQLPNKQEFYNIDYIDSIFADLLLKNDYISEAKIIYNDLYKKNDELPCFQQNIIKSILKK</sequence>
<evidence type="ECO:0000259" key="1">
    <source>
        <dbReference type="Pfam" id="PF00535"/>
    </source>
</evidence>
<dbReference type="PANTHER" id="PTHR43630">
    <property type="entry name" value="POLY-BETA-1,6-N-ACETYL-D-GLUCOSAMINE SYNTHASE"/>
    <property type="match status" value="1"/>
</dbReference>
<dbReference type="Proteomes" id="UP000571857">
    <property type="component" value="Unassembled WGS sequence"/>
</dbReference>
<name>A0ABD4HM38_ENTGA</name>
<comment type="caution">
    <text evidence="2">The sequence shown here is derived from an EMBL/GenBank/DDBJ whole genome shotgun (WGS) entry which is preliminary data.</text>
</comment>
<gene>
    <name evidence="2" type="ORF">HWH42_08005</name>
</gene>
<accession>A0ABD4HM38</accession>
<protein>
    <submittedName>
        <fullName evidence="2">Glycosyltransferase</fullName>
    </submittedName>
</protein>
<evidence type="ECO:0000313" key="2">
    <source>
        <dbReference type="EMBL" id="MBA0972527.1"/>
    </source>
</evidence>
<proteinExistence type="predicted"/>
<feature type="domain" description="Glycosyltransferase 2-like" evidence="1">
    <location>
        <begin position="71"/>
        <end position="158"/>
    </location>
</feature>
<organism evidence="2 3">
    <name type="scientific">Enterococcus gallinarum</name>
    <dbReference type="NCBI Taxonomy" id="1353"/>
    <lineage>
        <taxon>Bacteria</taxon>
        <taxon>Bacillati</taxon>
        <taxon>Bacillota</taxon>
        <taxon>Bacilli</taxon>
        <taxon>Lactobacillales</taxon>
        <taxon>Enterococcaceae</taxon>
        <taxon>Enterococcus</taxon>
    </lineage>
</organism>
<dbReference type="EMBL" id="JABXJK010000039">
    <property type="protein sequence ID" value="MBA0972527.1"/>
    <property type="molecule type" value="Genomic_DNA"/>
</dbReference>